<evidence type="ECO:0000313" key="1">
    <source>
        <dbReference type="EMBL" id="MDQ0478353.1"/>
    </source>
</evidence>
<comment type="caution">
    <text evidence="1">The sequence shown here is derived from an EMBL/GenBank/DDBJ whole genome shotgun (WGS) entry which is preliminary data.</text>
</comment>
<organism evidence="1 2">
    <name type="scientific">Hathewaya limosa</name>
    <name type="common">Clostridium limosum</name>
    <dbReference type="NCBI Taxonomy" id="1536"/>
    <lineage>
        <taxon>Bacteria</taxon>
        <taxon>Bacillati</taxon>
        <taxon>Bacillota</taxon>
        <taxon>Clostridia</taxon>
        <taxon>Eubacteriales</taxon>
        <taxon>Clostridiaceae</taxon>
        <taxon>Hathewaya</taxon>
    </lineage>
</organism>
<evidence type="ECO:0000313" key="2">
    <source>
        <dbReference type="Proteomes" id="UP001224418"/>
    </source>
</evidence>
<reference evidence="1 2" key="1">
    <citation type="submission" date="2023-07" db="EMBL/GenBank/DDBJ databases">
        <title>Genomic Encyclopedia of Type Strains, Phase IV (KMG-IV): sequencing the most valuable type-strain genomes for metagenomic binning, comparative biology and taxonomic classification.</title>
        <authorList>
            <person name="Goeker M."/>
        </authorList>
    </citation>
    <scope>NUCLEOTIDE SEQUENCE [LARGE SCALE GENOMIC DNA]</scope>
    <source>
        <strain evidence="1 2">DSM 1400</strain>
    </source>
</reference>
<protein>
    <submittedName>
        <fullName evidence="1">Fe-S cluster assembly iron-binding protein IscA</fullName>
    </submittedName>
</protein>
<dbReference type="Proteomes" id="UP001224418">
    <property type="component" value="Unassembled WGS sequence"/>
</dbReference>
<name>A0ABU0JMQ2_HATLI</name>
<proteinExistence type="predicted"/>
<accession>A0ABU0JMQ2</accession>
<sequence>MSAVNMSNDALNEFKKLLADNQIETDTVRLVISGVG</sequence>
<keyword evidence="2" id="KW-1185">Reference proteome</keyword>
<dbReference type="EMBL" id="JAUSWN010000001">
    <property type="protein sequence ID" value="MDQ0478353.1"/>
    <property type="molecule type" value="Genomic_DNA"/>
</dbReference>
<gene>
    <name evidence="1" type="ORF">QOZ93_000054</name>
</gene>